<feature type="transmembrane region" description="Helical" evidence="1">
    <location>
        <begin position="34"/>
        <end position="51"/>
    </location>
</feature>
<evidence type="ECO:0000313" key="3">
    <source>
        <dbReference type="Proteomes" id="UP000268007"/>
    </source>
</evidence>
<feature type="transmembrane region" description="Helical" evidence="1">
    <location>
        <begin position="63"/>
        <end position="83"/>
    </location>
</feature>
<reference evidence="2 3" key="1">
    <citation type="submission" date="2018-10" db="EMBL/GenBank/DDBJ databases">
        <title>Genomic Encyclopedia of Archaeal and Bacterial Type Strains, Phase II (KMG-II): from individual species to whole genera.</title>
        <authorList>
            <person name="Goeker M."/>
        </authorList>
    </citation>
    <scope>NUCLEOTIDE SEQUENCE [LARGE SCALE GENOMIC DNA]</scope>
    <source>
        <strain evidence="2 3">DSM 18602</strain>
    </source>
</reference>
<feature type="transmembrane region" description="Helical" evidence="1">
    <location>
        <begin position="198"/>
        <end position="217"/>
    </location>
</feature>
<keyword evidence="1" id="KW-1133">Transmembrane helix</keyword>
<keyword evidence="1" id="KW-0472">Membrane</keyword>
<feature type="transmembrane region" description="Helical" evidence="1">
    <location>
        <begin position="118"/>
        <end position="137"/>
    </location>
</feature>
<keyword evidence="1" id="KW-0812">Transmembrane</keyword>
<proteinExistence type="predicted"/>
<name>A0A495IVJ7_9SPHI</name>
<gene>
    <name evidence="2" type="ORF">BDD43_0428</name>
</gene>
<evidence type="ECO:0000313" key="2">
    <source>
        <dbReference type="EMBL" id="RKR80331.1"/>
    </source>
</evidence>
<sequence length="220" mass="26235">MFQYLTANTVVELICFIAALLCLATDKSYVWRAMILYLLTTCITELMGIYISGPHKLISNHWLYNIFLLCEGGFTHLMFAHLIGKYTNSKPVIFTGLAIFIGIYIYELTNNYNHHLYIYNIQTFTVMSVLFVLYSLYYYYLQLKDDSYVVLKYSPEFWWVAGTLFFYFTNTACNIFFNQLKTITLWNGYHLTHYIFRLLNIILYSCWSYSFICRKWISKY</sequence>
<dbReference type="RefSeq" id="WP_121196079.1">
    <property type="nucleotide sequence ID" value="NZ_RBKU01000001.1"/>
</dbReference>
<accession>A0A495IVJ7</accession>
<keyword evidence="3" id="KW-1185">Reference proteome</keyword>
<dbReference type="Proteomes" id="UP000268007">
    <property type="component" value="Unassembled WGS sequence"/>
</dbReference>
<feature type="transmembrane region" description="Helical" evidence="1">
    <location>
        <begin position="157"/>
        <end position="177"/>
    </location>
</feature>
<dbReference type="EMBL" id="RBKU01000001">
    <property type="protein sequence ID" value="RKR80331.1"/>
    <property type="molecule type" value="Genomic_DNA"/>
</dbReference>
<comment type="caution">
    <text evidence="2">The sequence shown here is derived from an EMBL/GenBank/DDBJ whole genome shotgun (WGS) entry which is preliminary data.</text>
</comment>
<evidence type="ECO:0000256" key="1">
    <source>
        <dbReference type="SAM" id="Phobius"/>
    </source>
</evidence>
<evidence type="ECO:0008006" key="4">
    <source>
        <dbReference type="Google" id="ProtNLM"/>
    </source>
</evidence>
<feature type="transmembrane region" description="Helical" evidence="1">
    <location>
        <begin position="89"/>
        <end position="106"/>
    </location>
</feature>
<dbReference type="AlphaFoldDB" id="A0A495IVJ7"/>
<dbReference type="OrthoDB" id="649648at2"/>
<protein>
    <recommendedName>
        <fullName evidence="4">Ceramidase</fullName>
    </recommendedName>
</protein>
<organism evidence="2 3">
    <name type="scientific">Mucilaginibacter gracilis</name>
    <dbReference type="NCBI Taxonomy" id="423350"/>
    <lineage>
        <taxon>Bacteria</taxon>
        <taxon>Pseudomonadati</taxon>
        <taxon>Bacteroidota</taxon>
        <taxon>Sphingobacteriia</taxon>
        <taxon>Sphingobacteriales</taxon>
        <taxon>Sphingobacteriaceae</taxon>
        <taxon>Mucilaginibacter</taxon>
    </lineage>
</organism>